<proteinExistence type="predicted"/>
<gene>
    <name evidence="1" type="ORF">JTE90_005880</name>
</gene>
<keyword evidence="2" id="KW-1185">Reference proteome</keyword>
<evidence type="ECO:0000313" key="2">
    <source>
        <dbReference type="Proteomes" id="UP000827092"/>
    </source>
</evidence>
<organism evidence="1 2">
    <name type="scientific">Oedothorax gibbosus</name>
    <dbReference type="NCBI Taxonomy" id="931172"/>
    <lineage>
        <taxon>Eukaryota</taxon>
        <taxon>Metazoa</taxon>
        <taxon>Ecdysozoa</taxon>
        <taxon>Arthropoda</taxon>
        <taxon>Chelicerata</taxon>
        <taxon>Arachnida</taxon>
        <taxon>Araneae</taxon>
        <taxon>Araneomorphae</taxon>
        <taxon>Entelegynae</taxon>
        <taxon>Araneoidea</taxon>
        <taxon>Linyphiidae</taxon>
        <taxon>Erigoninae</taxon>
        <taxon>Oedothorax</taxon>
    </lineage>
</organism>
<name>A0AAV6UPH7_9ARAC</name>
<dbReference type="EMBL" id="JAFNEN010000305">
    <property type="protein sequence ID" value="KAG8186352.1"/>
    <property type="molecule type" value="Genomic_DNA"/>
</dbReference>
<dbReference type="Proteomes" id="UP000827092">
    <property type="component" value="Unassembled WGS sequence"/>
</dbReference>
<evidence type="ECO:0000313" key="1">
    <source>
        <dbReference type="EMBL" id="KAG8186352.1"/>
    </source>
</evidence>
<reference evidence="1 2" key="1">
    <citation type="journal article" date="2022" name="Nat. Ecol. Evol.">
        <title>A masculinizing supergene underlies an exaggerated male reproductive morph in a spider.</title>
        <authorList>
            <person name="Hendrickx F."/>
            <person name="De Corte Z."/>
            <person name="Sonet G."/>
            <person name="Van Belleghem S.M."/>
            <person name="Kostlbacher S."/>
            <person name="Vangestel C."/>
        </authorList>
    </citation>
    <scope>NUCLEOTIDE SEQUENCE [LARGE SCALE GENOMIC DNA]</scope>
    <source>
        <strain evidence="1">W744_W776</strain>
    </source>
</reference>
<dbReference type="AlphaFoldDB" id="A0AAV6UPH7"/>
<sequence length="82" mass="9630">MLYLSQHCFKEQKRFLEEYKNSKFPSLNLPKKHQVISAKKRTFHCFCTETKNPVMRTLTIKKSKICSQQQSDGALLKTHSLV</sequence>
<protein>
    <submittedName>
        <fullName evidence="1">Uncharacterized protein</fullName>
    </submittedName>
</protein>
<comment type="caution">
    <text evidence="1">The sequence shown here is derived from an EMBL/GenBank/DDBJ whole genome shotgun (WGS) entry which is preliminary data.</text>
</comment>
<accession>A0AAV6UPH7</accession>